<reference evidence="20" key="1">
    <citation type="journal article" date="2023" name="Insect Mol. Biol.">
        <title>Genome sequencing provides insights into the evolution of gene families encoding plant cell wall-degrading enzymes in longhorned beetles.</title>
        <authorList>
            <person name="Shin N.R."/>
            <person name="Okamura Y."/>
            <person name="Kirsch R."/>
            <person name="Pauchet Y."/>
        </authorList>
    </citation>
    <scope>NUCLEOTIDE SEQUENCE</scope>
    <source>
        <strain evidence="20">RBIC_L_NR</strain>
    </source>
</reference>
<evidence type="ECO:0000256" key="17">
    <source>
        <dbReference type="PIRSR" id="PIRSR605027-3"/>
    </source>
</evidence>
<keyword evidence="13 18" id="KW-0325">Glycoprotein</keyword>
<evidence type="ECO:0000256" key="15">
    <source>
        <dbReference type="ARBA" id="ARBA00047979"/>
    </source>
</evidence>
<dbReference type="EMBL" id="JANEYF010002889">
    <property type="protein sequence ID" value="KAJ8941255.1"/>
    <property type="molecule type" value="Genomic_DNA"/>
</dbReference>
<evidence type="ECO:0000256" key="1">
    <source>
        <dbReference type="ARBA" id="ARBA00001936"/>
    </source>
</evidence>
<dbReference type="GO" id="GO:0046872">
    <property type="term" value="F:metal ion binding"/>
    <property type="evidence" value="ECO:0007669"/>
    <property type="project" value="UniProtKB-KW"/>
</dbReference>
<keyword evidence="7" id="KW-0812">Transmembrane</keyword>
<evidence type="ECO:0000256" key="11">
    <source>
        <dbReference type="ARBA" id="ARBA00023034"/>
    </source>
</evidence>
<evidence type="ECO:0000256" key="5">
    <source>
        <dbReference type="ARBA" id="ARBA00012641"/>
    </source>
</evidence>
<dbReference type="InterPro" id="IPR005027">
    <property type="entry name" value="Glyco_trans_43"/>
</dbReference>
<evidence type="ECO:0000256" key="4">
    <source>
        <dbReference type="ARBA" id="ARBA00007706"/>
    </source>
</evidence>
<evidence type="ECO:0000256" key="9">
    <source>
        <dbReference type="ARBA" id="ARBA00022968"/>
    </source>
</evidence>
<dbReference type="GO" id="GO:0050650">
    <property type="term" value="P:chondroitin sulfate proteoglycan biosynthetic process"/>
    <property type="evidence" value="ECO:0007669"/>
    <property type="project" value="TreeGrafter"/>
</dbReference>
<name>A0AAV8XQ70_9CUCU</name>
<gene>
    <name evidence="20" type="ORF">NQ314_010453</name>
</gene>
<comment type="subcellular location">
    <subcellularLocation>
        <location evidence="2 19">Golgi apparatus membrane</location>
        <topology evidence="2 19">Single-pass type II membrane protein</topology>
    </subcellularLocation>
</comment>
<sequence>MLVPNLTWLVIEDAYKTNDLVEDVLKKSGLKYEYMIAPMPAQYKNKTKGPKPRGVSNRNKGLSWIRENAKTGVFYFADDDNTYDLELFNEIRYTKKVSLFPVGLITKAGVSSPIVKNGVFSGFYDGWIGGRKFAVDMAGFAVSVEFLKRRPKATMPFKPGFEEDGFLKSLAPFEPKEAELLATNCTKILVWHTQTKKNEPSLPLDLTKYNNSNLLMLKKILV</sequence>
<keyword evidence="11 19" id="KW-0333">Golgi apparatus</keyword>
<comment type="similarity">
    <text evidence="4 19">Belongs to the glycosyltransferase 43 family.</text>
</comment>
<evidence type="ECO:0000256" key="10">
    <source>
        <dbReference type="ARBA" id="ARBA00022989"/>
    </source>
</evidence>
<evidence type="ECO:0000256" key="13">
    <source>
        <dbReference type="ARBA" id="ARBA00023180"/>
    </source>
</evidence>
<keyword evidence="12" id="KW-0472">Membrane</keyword>
<dbReference type="InterPro" id="IPR029044">
    <property type="entry name" value="Nucleotide-diphossugar_trans"/>
</dbReference>
<evidence type="ECO:0000256" key="16">
    <source>
        <dbReference type="PIRSR" id="PIRSR605027-1"/>
    </source>
</evidence>
<evidence type="ECO:0000256" key="8">
    <source>
        <dbReference type="ARBA" id="ARBA00022723"/>
    </source>
</evidence>
<evidence type="ECO:0000313" key="20">
    <source>
        <dbReference type="EMBL" id="KAJ8941255.1"/>
    </source>
</evidence>
<evidence type="ECO:0000256" key="19">
    <source>
        <dbReference type="RuleBase" id="RU363127"/>
    </source>
</evidence>
<dbReference type="Pfam" id="PF03360">
    <property type="entry name" value="Glyco_transf_43"/>
    <property type="match status" value="1"/>
</dbReference>
<proteinExistence type="inferred from homology"/>
<dbReference type="GO" id="GO:0000139">
    <property type="term" value="C:Golgi membrane"/>
    <property type="evidence" value="ECO:0007669"/>
    <property type="project" value="UniProtKB-SubCell"/>
</dbReference>
<evidence type="ECO:0000256" key="3">
    <source>
        <dbReference type="ARBA" id="ARBA00004922"/>
    </source>
</evidence>
<dbReference type="SUPFAM" id="SSF53448">
    <property type="entry name" value="Nucleotide-diphospho-sugar transferases"/>
    <property type="match status" value="1"/>
</dbReference>
<keyword evidence="6 19" id="KW-0808">Transferase</keyword>
<keyword evidence="10" id="KW-1133">Transmembrane helix</keyword>
<evidence type="ECO:0000313" key="21">
    <source>
        <dbReference type="Proteomes" id="UP001162156"/>
    </source>
</evidence>
<keyword evidence="9 19" id="KW-0735">Signal-anchor</keyword>
<dbReference type="PANTHER" id="PTHR10896:SF50">
    <property type="entry name" value="GALACTOSYLGALACTOSYLXYLOSYLPROTEIN 3-BETA-GLUCURONOSYLTRANSFERASE P"/>
    <property type="match status" value="1"/>
</dbReference>
<accession>A0AAV8XQ70</accession>
<comment type="cofactor">
    <cofactor evidence="1 17 19">
        <name>Mn(2+)</name>
        <dbReference type="ChEBI" id="CHEBI:29035"/>
    </cofactor>
</comment>
<evidence type="ECO:0000256" key="6">
    <source>
        <dbReference type="ARBA" id="ARBA00022679"/>
    </source>
</evidence>
<dbReference type="PANTHER" id="PTHR10896">
    <property type="entry name" value="GALACTOSYLGALACTOSYLXYLOSYLPROTEIN 3-BETA-GLUCURONOSYLTRANSFERASE BETA-1,3-GLUCURONYLTRANSFERASE"/>
    <property type="match status" value="1"/>
</dbReference>
<feature type="binding site" evidence="17">
    <location>
        <position position="80"/>
    </location>
    <ligand>
        <name>Mn(2+)</name>
        <dbReference type="ChEBI" id="CHEBI:29035"/>
    </ligand>
</feature>
<dbReference type="AlphaFoldDB" id="A0AAV8XQ70"/>
<feature type="active site" description="Proton donor/acceptor" evidence="16">
    <location>
        <position position="163"/>
    </location>
</feature>
<evidence type="ECO:0000256" key="7">
    <source>
        <dbReference type="ARBA" id="ARBA00022692"/>
    </source>
</evidence>
<comment type="caution">
    <text evidence="20">The sequence shown here is derived from an EMBL/GenBank/DDBJ whole genome shotgun (WGS) entry which is preliminary data.</text>
</comment>
<dbReference type="Gene3D" id="3.90.550.10">
    <property type="entry name" value="Spore Coat Polysaccharide Biosynthesis Protein SpsA, Chain A"/>
    <property type="match status" value="1"/>
</dbReference>
<dbReference type="GO" id="GO:0005975">
    <property type="term" value="P:carbohydrate metabolic process"/>
    <property type="evidence" value="ECO:0007669"/>
    <property type="project" value="TreeGrafter"/>
</dbReference>
<organism evidence="20 21">
    <name type="scientific">Rhamnusium bicolor</name>
    <dbReference type="NCBI Taxonomy" id="1586634"/>
    <lineage>
        <taxon>Eukaryota</taxon>
        <taxon>Metazoa</taxon>
        <taxon>Ecdysozoa</taxon>
        <taxon>Arthropoda</taxon>
        <taxon>Hexapoda</taxon>
        <taxon>Insecta</taxon>
        <taxon>Pterygota</taxon>
        <taxon>Neoptera</taxon>
        <taxon>Endopterygota</taxon>
        <taxon>Coleoptera</taxon>
        <taxon>Polyphaga</taxon>
        <taxon>Cucujiformia</taxon>
        <taxon>Chrysomeloidea</taxon>
        <taxon>Cerambycidae</taxon>
        <taxon>Lepturinae</taxon>
        <taxon>Rhagiini</taxon>
        <taxon>Rhamnusium</taxon>
    </lineage>
</organism>
<feature type="glycosylation site" description="N-linked (GlcNAc...) asparagine" evidence="18">
    <location>
        <position position="184"/>
    </location>
</feature>
<keyword evidence="14 17" id="KW-0464">Manganese</keyword>
<evidence type="ECO:0000256" key="18">
    <source>
        <dbReference type="PIRSR" id="PIRSR605027-6"/>
    </source>
</evidence>
<dbReference type="Proteomes" id="UP001162156">
    <property type="component" value="Unassembled WGS sequence"/>
</dbReference>
<comment type="pathway">
    <text evidence="3 19">Protein modification; protein glycosylation.</text>
</comment>
<evidence type="ECO:0000256" key="14">
    <source>
        <dbReference type="ARBA" id="ARBA00023211"/>
    </source>
</evidence>
<dbReference type="EC" id="2.4.1.135" evidence="5 19"/>
<evidence type="ECO:0000256" key="2">
    <source>
        <dbReference type="ARBA" id="ARBA00004323"/>
    </source>
</evidence>
<keyword evidence="21" id="KW-1185">Reference proteome</keyword>
<dbReference type="GO" id="GO:0015018">
    <property type="term" value="F:galactosylgalactosylxylosylprotein 3-beta-glucuronosyltransferase activity"/>
    <property type="evidence" value="ECO:0007669"/>
    <property type="project" value="UniProtKB-UniRule"/>
</dbReference>
<protein>
    <recommendedName>
        <fullName evidence="5 19">Galactosylgalactosylxylosylprotein 3-beta-glucuronosyltransferase</fullName>
        <ecNumber evidence="5 19">2.4.1.135</ecNumber>
    </recommendedName>
</protein>
<dbReference type="CDD" id="cd00218">
    <property type="entry name" value="GlcAT-I"/>
    <property type="match status" value="1"/>
</dbReference>
<dbReference type="FunFam" id="3.90.550.10:FF:000044">
    <property type="entry name" value="Galactosylgalactosylxylosylprotein 3-beta-glucuronosyltransferase"/>
    <property type="match status" value="1"/>
</dbReference>
<evidence type="ECO:0000256" key="12">
    <source>
        <dbReference type="ARBA" id="ARBA00023136"/>
    </source>
</evidence>
<keyword evidence="8 17" id="KW-0479">Metal-binding</keyword>
<comment type="catalytic activity">
    <reaction evidence="15 19">
        <text>3-O-(beta-D-galactosyl-(1-&gt;3)-beta-D-galactosyl-(1-&gt;4)-beta-D-xylosyl)-L-seryl-[protein] + UDP-alpha-D-glucuronate = 3-O-(beta-D-GlcA-(1-&gt;3)-beta-D-Gal-(1-&gt;3)-beta-D-Gal-(1-&gt;4)-beta-D-Xyl)-L-seryl-[protein] + UDP + H(+)</text>
        <dbReference type="Rhea" id="RHEA:24168"/>
        <dbReference type="Rhea" id="RHEA-COMP:12571"/>
        <dbReference type="Rhea" id="RHEA-COMP:12573"/>
        <dbReference type="ChEBI" id="CHEBI:15378"/>
        <dbReference type="ChEBI" id="CHEBI:58052"/>
        <dbReference type="ChEBI" id="CHEBI:58223"/>
        <dbReference type="ChEBI" id="CHEBI:132090"/>
        <dbReference type="ChEBI" id="CHEBI:132093"/>
        <dbReference type="EC" id="2.4.1.135"/>
    </reaction>
</comment>